<keyword evidence="2" id="KW-0812">Transmembrane</keyword>
<reference evidence="3 4" key="1">
    <citation type="submission" date="2020-03" db="EMBL/GenBank/DDBJ databases">
        <title>Draft genome of Streptomyces sp. ventii, isolated from the Axial Seamount in the Pacific Ocean, and resequencing of the two type strains Streptomyces lonarensis strain NCL 716 and Streptomyces bohaiensis strain 11A07.</title>
        <authorList>
            <person name="Loughran R.M."/>
            <person name="Pfannmuller K.M."/>
            <person name="Wasson B.J."/>
            <person name="Deadmond M.C."/>
            <person name="Paddock B.E."/>
            <person name="Koyack M.J."/>
            <person name="Gallegos D.A."/>
            <person name="Mitchell E.A."/>
            <person name="Ushijima B."/>
            <person name="Saw J.H."/>
            <person name="Mcphail K.L."/>
            <person name="Videau P."/>
        </authorList>
    </citation>
    <scope>NUCLEOTIDE SEQUENCE [LARGE SCALE GENOMIC DNA]</scope>
    <source>
        <strain evidence="3 4">11A07</strain>
    </source>
</reference>
<feature type="non-terminal residue" evidence="3">
    <location>
        <position position="59"/>
    </location>
</feature>
<evidence type="ECO:0000256" key="2">
    <source>
        <dbReference type="SAM" id="Phobius"/>
    </source>
</evidence>
<protein>
    <submittedName>
        <fullName evidence="3">Uncharacterized protein</fullName>
    </submittedName>
</protein>
<dbReference type="Proteomes" id="UP000727056">
    <property type="component" value="Unassembled WGS sequence"/>
</dbReference>
<name>A0ABX1CF34_9ACTN</name>
<dbReference type="EMBL" id="JAAVJC010000194">
    <property type="protein sequence ID" value="NJQ16773.1"/>
    <property type="molecule type" value="Genomic_DNA"/>
</dbReference>
<keyword evidence="4" id="KW-1185">Reference proteome</keyword>
<evidence type="ECO:0000313" key="4">
    <source>
        <dbReference type="Proteomes" id="UP000727056"/>
    </source>
</evidence>
<keyword evidence="2" id="KW-1133">Transmembrane helix</keyword>
<feature type="region of interest" description="Disordered" evidence="1">
    <location>
        <begin position="1"/>
        <end position="25"/>
    </location>
</feature>
<accession>A0ABX1CF34</accession>
<comment type="caution">
    <text evidence="3">The sequence shown here is derived from an EMBL/GenBank/DDBJ whole genome shotgun (WGS) entry which is preliminary data.</text>
</comment>
<feature type="transmembrane region" description="Helical" evidence="2">
    <location>
        <begin position="29"/>
        <end position="51"/>
    </location>
</feature>
<evidence type="ECO:0000256" key="1">
    <source>
        <dbReference type="SAM" id="MobiDB-lite"/>
    </source>
</evidence>
<sequence>MNHAAPSGAPGHASETSAPRAEGRSTRRAALSVIAAAVAAWLAAVGAVALLSPPALPAA</sequence>
<gene>
    <name evidence="3" type="ORF">HCN52_18015</name>
</gene>
<keyword evidence="2" id="KW-0472">Membrane</keyword>
<evidence type="ECO:0000313" key="3">
    <source>
        <dbReference type="EMBL" id="NJQ16773.1"/>
    </source>
</evidence>
<organism evidence="3 4">
    <name type="scientific">Streptomyces bohaiensis</name>
    <dbReference type="NCBI Taxonomy" id="1431344"/>
    <lineage>
        <taxon>Bacteria</taxon>
        <taxon>Bacillati</taxon>
        <taxon>Actinomycetota</taxon>
        <taxon>Actinomycetes</taxon>
        <taxon>Kitasatosporales</taxon>
        <taxon>Streptomycetaceae</taxon>
        <taxon>Streptomyces</taxon>
    </lineage>
</organism>
<proteinExistence type="predicted"/>